<dbReference type="KEGG" id="dli:dnl_54650"/>
<comment type="similarity">
    <text evidence="9">Belongs to the MntA antitoxin family.</text>
</comment>
<evidence type="ECO:0000256" key="1">
    <source>
        <dbReference type="ARBA" id="ARBA00001946"/>
    </source>
</evidence>
<dbReference type="EMBL" id="CP061799">
    <property type="protein sequence ID" value="QTA83072.1"/>
    <property type="molecule type" value="Genomic_DNA"/>
</dbReference>
<keyword evidence="3" id="KW-0808">Transferase</keyword>
<evidence type="ECO:0000313" key="12">
    <source>
        <dbReference type="Proteomes" id="UP000663720"/>
    </source>
</evidence>
<evidence type="ECO:0000256" key="6">
    <source>
        <dbReference type="ARBA" id="ARBA00022741"/>
    </source>
</evidence>
<dbReference type="Proteomes" id="UP000663720">
    <property type="component" value="Chromosome"/>
</dbReference>
<dbReference type="CDD" id="cd05403">
    <property type="entry name" value="NT_KNTase_like"/>
    <property type="match status" value="1"/>
</dbReference>
<dbReference type="Pfam" id="PF01909">
    <property type="entry name" value="NTP_transf_2"/>
    <property type="match status" value="1"/>
</dbReference>
<evidence type="ECO:0000256" key="5">
    <source>
        <dbReference type="ARBA" id="ARBA00022723"/>
    </source>
</evidence>
<reference evidence="11" key="1">
    <citation type="journal article" date="2021" name="Microb. Physiol.">
        <title>Proteogenomic Insights into the Physiology of Marine, Sulfate-Reducing, Filamentous Desulfonema limicola and Desulfonema magnum.</title>
        <authorList>
            <person name="Schnaars V."/>
            <person name="Wohlbrand L."/>
            <person name="Scheve S."/>
            <person name="Hinrichs C."/>
            <person name="Reinhardt R."/>
            <person name="Rabus R."/>
        </authorList>
    </citation>
    <scope>NUCLEOTIDE SEQUENCE</scope>
    <source>
        <strain evidence="11">5ac10</strain>
    </source>
</reference>
<name>A0A975BCY0_9BACT</name>
<dbReference type="GO" id="GO:0046872">
    <property type="term" value="F:metal ion binding"/>
    <property type="evidence" value="ECO:0007669"/>
    <property type="project" value="UniProtKB-KW"/>
</dbReference>
<dbReference type="GO" id="GO:0005524">
    <property type="term" value="F:ATP binding"/>
    <property type="evidence" value="ECO:0007669"/>
    <property type="project" value="UniProtKB-KW"/>
</dbReference>
<keyword evidence="12" id="KW-1185">Reference proteome</keyword>
<gene>
    <name evidence="11" type="ORF">dnl_54650</name>
</gene>
<evidence type="ECO:0000259" key="10">
    <source>
        <dbReference type="Pfam" id="PF01909"/>
    </source>
</evidence>
<protein>
    <submittedName>
        <fullName evidence="11">Nucleotidyltransferase domain-containing protein</fullName>
    </submittedName>
</protein>
<dbReference type="PANTHER" id="PTHR33571">
    <property type="entry name" value="SSL8005 PROTEIN"/>
    <property type="match status" value="1"/>
</dbReference>
<dbReference type="PANTHER" id="PTHR33571:SF12">
    <property type="entry name" value="BSL3053 PROTEIN"/>
    <property type="match status" value="1"/>
</dbReference>
<dbReference type="AlphaFoldDB" id="A0A975BCY0"/>
<evidence type="ECO:0000256" key="2">
    <source>
        <dbReference type="ARBA" id="ARBA00022649"/>
    </source>
</evidence>
<proteinExistence type="inferred from homology"/>
<dbReference type="RefSeq" id="WP_207688917.1">
    <property type="nucleotide sequence ID" value="NZ_CP061799.1"/>
</dbReference>
<dbReference type="GO" id="GO:0016779">
    <property type="term" value="F:nucleotidyltransferase activity"/>
    <property type="evidence" value="ECO:0007669"/>
    <property type="project" value="UniProtKB-KW"/>
</dbReference>
<dbReference type="InterPro" id="IPR002934">
    <property type="entry name" value="Polymerase_NTP_transf_dom"/>
</dbReference>
<keyword evidence="4" id="KW-0548">Nucleotidyltransferase</keyword>
<dbReference type="InterPro" id="IPR052038">
    <property type="entry name" value="Type-VII_TA_antitoxin"/>
</dbReference>
<accession>A0A975BCY0</accession>
<comment type="cofactor">
    <cofactor evidence="1">
        <name>Mg(2+)</name>
        <dbReference type="ChEBI" id="CHEBI:18420"/>
    </cofactor>
</comment>
<keyword evidence="5" id="KW-0479">Metal-binding</keyword>
<evidence type="ECO:0000256" key="9">
    <source>
        <dbReference type="ARBA" id="ARBA00038276"/>
    </source>
</evidence>
<dbReference type="SUPFAM" id="SSF81301">
    <property type="entry name" value="Nucleotidyltransferase"/>
    <property type="match status" value="1"/>
</dbReference>
<evidence type="ECO:0000256" key="4">
    <source>
        <dbReference type="ARBA" id="ARBA00022695"/>
    </source>
</evidence>
<keyword evidence="2" id="KW-1277">Toxin-antitoxin system</keyword>
<keyword evidence="7" id="KW-0067">ATP-binding</keyword>
<keyword evidence="8" id="KW-0460">Magnesium</keyword>
<organism evidence="11 12">
    <name type="scientific">Desulfonema limicola</name>
    <dbReference type="NCBI Taxonomy" id="45656"/>
    <lineage>
        <taxon>Bacteria</taxon>
        <taxon>Pseudomonadati</taxon>
        <taxon>Thermodesulfobacteriota</taxon>
        <taxon>Desulfobacteria</taxon>
        <taxon>Desulfobacterales</taxon>
        <taxon>Desulfococcaceae</taxon>
        <taxon>Desulfonema</taxon>
    </lineage>
</organism>
<sequence>MINYQLPEKQIAEFCKKNHIRKLSVFGSVLKNNFKPESDIDLLVEFYPEHIPGLIRLSGMETELSKILGRKADIQTLEDISFYFRHDVFNSAKVHYAEG</sequence>
<keyword evidence="6" id="KW-0547">Nucleotide-binding</keyword>
<dbReference type="InterPro" id="IPR043519">
    <property type="entry name" value="NT_sf"/>
</dbReference>
<evidence type="ECO:0000313" key="11">
    <source>
        <dbReference type="EMBL" id="QTA83072.1"/>
    </source>
</evidence>
<dbReference type="Gene3D" id="3.30.460.10">
    <property type="entry name" value="Beta Polymerase, domain 2"/>
    <property type="match status" value="1"/>
</dbReference>
<feature type="domain" description="Polymerase nucleotidyl transferase" evidence="10">
    <location>
        <begin position="9"/>
        <end position="93"/>
    </location>
</feature>
<evidence type="ECO:0000256" key="7">
    <source>
        <dbReference type="ARBA" id="ARBA00022840"/>
    </source>
</evidence>
<evidence type="ECO:0000256" key="8">
    <source>
        <dbReference type="ARBA" id="ARBA00022842"/>
    </source>
</evidence>
<evidence type="ECO:0000256" key="3">
    <source>
        <dbReference type="ARBA" id="ARBA00022679"/>
    </source>
</evidence>